<evidence type="ECO:0000313" key="8">
    <source>
        <dbReference type="EMBL" id="GID71012.1"/>
    </source>
</evidence>
<evidence type="ECO:0000259" key="7">
    <source>
        <dbReference type="PROSITE" id="PS51755"/>
    </source>
</evidence>
<dbReference type="InterPro" id="IPR005158">
    <property type="entry name" value="BTAD"/>
</dbReference>
<evidence type="ECO:0000313" key="9">
    <source>
        <dbReference type="Proteomes" id="UP000619479"/>
    </source>
</evidence>
<comment type="caution">
    <text evidence="8">The sequence shown here is derived from an EMBL/GenBank/DDBJ whole genome shotgun (WGS) entry which is preliminary data.</text>
</comment>
<feature type="DNA-binding region" description="OmpR/PhoB-type" evidence="5">
    <location>
        <begin position="10"/>
        <end position="108"/>
    </location>
</feature>
<dbReference type="Pfam" id="PF00486">
    <property type="entry name" value="Trans_reg_C"/>
    <property type="match status" value="1"/>
</dbReference>
<evidence type="ECO:0000256" key="5">
    <source>
        <dbReference type="PROSITE-ProRule" id="PRU01091"/>
    </source>
</evidence>
<keyword evidence="2" id="KW-0805">Transcription regulation</keyword>
<dbReference type="SUPFAM" id="SSF46894">
    <property type="entry name" value="C-terminal effector domain of the bipartite response regulators"/>
    <property type="match status" value="1"/>
</dbReference>
<dbReference type="InterPro" id="IPR016032">
    <property type="entry name" value="Sig_transdc_resp-reg_C-effctor"/>
</dbReference>
<keyword evidence="3 5" id="KW-0238">DNA-binding</keyword>
<evidence type="ECO:0000256" key="4">
    <source>
        <dbReference type="ARBA" id="ARBA00023163"/>
    </source>
</evidence>
<dbReference type="PROSITE" id="PS51755">
    <property type="entry name" value="OMPR_PHOB"/>
    <property type="match status" value="1"/>
</dbReference>
<dbReference type="Proteomes" id="UP000619479">
    <property type="component" value="Unassembled WGS sequence"/>
</dbReference>
<name>A0A919IV15_9ACTN</name>
<keyword evidence="9" id="KW-1185">Reference proteome</keyword>
<gene>
    <name evidence="8" type="ORF">Acy02nite_88930</name>
</gene>
<dbReference type="InterPro" id="IPR036388">
    <property type="entry name" value="WH-like_DNA-bd_sf"/>
</dbReference>
<dbReference type="SMART" id="SM00862">
    <property type="entry name" value="Trans_reg_C"/>
    <property type="match status" value="1"/>
</dbReference>
<dbReference type="EMBL" id="BOMH01000093">
    <property type="protein sequence ID" value="GID71012.1"/>
    <property type="molecule type" value="Genomic_DNA"/>
</dbReference>
<sequence length="282" mass="28829">MLGASAGIRPGSSTYAPAVLIGLVLGSTGIERDGTAVDLGGPLPRRLVAALLAAEGRPVSEDALAEAVWGDRQPASPGVSLQAYVSRLRRGLGRDVLLRAGDGYRLLVDDTDAARFTADVRRGRELLDDLRPGEALRAFEAGLGRWRGEAFADLCETYAGAALAELRAVAVEERLAARLAGGDAPGVVAELEAATDPGSGGRLERRAAGRIRPGPAAAVVAVRGWFPAVRPRRRPGTAVGAGHPLGGGGRHDAEPGPVPVAGDRAGVLPQARPGPGGQPRGA</sequence>
<reference evidence="8" key="1">
    <citation type="submission" date="2021-01" db="EMBL/GenBank/DDBJ databases">
        <title>Whole genome shotgun sequence of Actinoplanes cyaneus NBRC 14990.</title>
        <authorList>
            <person name="Komaki H."/>
            <person name="Tamura T."/>
        </authorList>
    </citation>
    <scope>NUCLEOTIDE SEQUENCE</scope>
    <source>
        <strain evidence="8">NBRC 14990</strain>
    </source>
</reference>
<dbReference type="InterPro" id="IPR051677">
    <property type="entry name" value="AfsR-DnrI-RedD_regulator"/>
</dbReference>
<evidence type="ECO:0000256" key="2">
    <source>
        <dbReference type="ARBA" id="ARBA00023015"/>
    </source>
</evidence>
<evidence type="ECO:0000256" key="1">
    <source>
        <dbReference type="ARBA" id="ARBA00005820"/>
    </source>
</evidence>
<feature type="region of interest" description="Disordered" evidence="6">
    <location>
        <begin position="231"/>
        <end position="282"/>
    </location>
</feature>
<protein>
    <recommendedName>
        <fullName evidence="7">OmpR/PhoB-type domain-containing protein</fullName>
    </recommendedName>
</protein>
<dbReference type="GO" id="GO:0003677">
    <property type="term" value="F:DNA binding"/>
    <property type="evidence" value="ECO:0007669"/>
    <property type="project" value="UniProtKB-UniRule"/>
</dbReference>
<comment type="similarity">
    <text evidence="1">Belongs to the AfsR/DnrI/RedD regulatory family.</text>
</comment>
<evidence type="ECO:0000256" key="3">
    <source>
        <dbReference type="ARBA" id="ARBA00023125"/>
    </source>
</evidence>
<proteinExistence type="inferred from homology"/>
<accession>A0A919IV15</accession>
<dbReference type="PANTHER" id="PTHR35807">
    <property type="entry name" value="TRANSCRIPTIONAL REGULATOR REDD-RELATED"/>
    <property type="match status" value="1"/>
</dbReference>
<dbReference type="Gene3D" id="1.25.40.10">
    <property type="entry name" value="Tetratricopeptide repeat domain"/>
    <property type="match status" value="1"/>
</dbReference>
<dbReference type="Pfam" id="PF03704">
    <property type="entry name" value="BTAD"/>
    <property type="match status" value="1"/>
</dbReference>
<dbReference type="SUPFAM" id="SSF48452">
    <property type="entry name" value="TPR-like"/>
    <property type="match status" value="1"/>
</dbReference>
<feature type="domain" description="OmpR/PhoB-type" evidence="7">
    <location>
        <begin position="10"/>
        <end position="108"/>
    </location>
</feature>
<dbReference type="GO" id="GO:0006355">
    <property type="term" value="P:regulation of DNA-templated transcription"/>
    <property type="evidence" value="ECO:0007669"/>
    <property type="project" value="InterPro"/>
</dbReference>
<dbReference type="PANTHER" id="PTHR35807:SF1">
    <property type="entry name" value="TRANSCRIPTIONAL REGULATOR REDD"/>
    <property type="match status" value="1"/>
</dbReference>
<organism evidence="8 9">
    <name type="scientific">Actinoplanes cyaneus</name>
    <dbReference type="NCBI Taxonomy" id="52696"/>
    <lineage>
        <taxon>Bacteria</taxon>
        <taxon>Bacillati</taxon>
        <taxon>Actinomycetota</taxon>
        <taxon>Actinomycetes</taxon>
        <taxon>Micromonosporales</taxon>
        <taxon>Micromonosporaceae</taxon>
        <taxon>Actinoplanes</taxon>
    </lineage>
</organism>
<dbReference type="GO" id="GO:0000160">
    <property type="term" value="P:phosphorelay signal transduction system"/>
    <property type="evidence" value="ECO:0007669"/>
    <property type="project" value="InterPro"/>
</dbReference>
<keyword evidence="4" id="KW-0804">Transcription</keyword>
<dbReference type="Gene3D" id="1.10.10.10">
    <property type="entry name" value="Winged helix-like DNA-binding domain superfamily/Winged helix DNA-binding domain"/>
    <property type="match status" value="1"/>
</dbReference>
<dbReference type="InterPro" id="IPR011990">
    <property type="entry name" value="TPR-like_helical_dom_sf"/>
</dbReference>
<dbReference type="InterPro" id="IPR001867">
    <property type="entry name" value="OmpR/PhoB-type_DNA-bd"/>
</dbReference>
<dbReference type="AlphaFoldDB" id="A0A919IV15"/>
<evidence type="ECO:0000256" key="6">
    <source>
        <dbReference type="SAM" id="MobiDB-lite"/>
    </source>
</evidence>